<dbReference type="SMART" id="SM01294">
    <property type="entry name" value="PKS_PP_betabranch"/>
    <property type="match status" value="2"/>
</dbReference>
<dbReference type="Pfam" id="PF21089">
    <property type="entry name" value="PKS_DH_N"/>
    <property type="match status" value="1"/>
</dbReference>
<dbReference type="SMART" id="SM00826">
    <property type="entry name" value="PKS_DH"/>
    <property type="match status" value="1"/>
</dbReference>
<feature type="region of interest" description="N-terminal hotdog fold" evidence="11">
    <location>
        <begin position="1532"/>
        <end position="1665"/>
    </location>
</feature>
<dbReference type="InterPro" id="IPR020807">
    <property type="entry name" value="PKS_DH"/>
</dbReference>
<dbReference type="FunFam" id="3.40.50.12780:FF:000013">
    <property type="entry name" value="Long-chain-fatty-acid--AMP ligase FadD32"/>
    <property type="match status" value="1"/>
</dbReference>
<dbReference type="Gene3D" id="3.40.366.10">
    <property type="entry name" value="Malonyl-Coenzyme A Acyl Carrier Protein, domain 2"/>
    <property type="match status" value="1"/>
</dbReference>
<keyword evidence="12" id="KW-0812">Transmembrane</keyword>
<dbReference type="InterPro" id="IPR020845">
    <property type="entry name" value="AMP-binding_CS"/>
</dbReference>
<dbReference type="Gene3D" id="3.40.50.12780">
    <property type="entry name" value="N-terminal domain of ligase-like"/>
    <property type="match status" value="1"/>
</dbReference>
<evidence type="ECO:0000313" key="17">
    <source>
        <dbReference type="Proteomes" id="UP000194798"/>
    </source>
</evidence>
<dbReference type="InterPro" id="IPR016036">
    <property type="entry name" value="Malonyl_transacylase_ACP-bd"/>
</dbReference>
<evidence type="ECO:0000256" key="5">
    <source>
        <dbReference type="ARBA" id="ARBA00022553"/>
    </source>
</evidence>
<feature type="domain" description="Carrier" evidence="13">
    <location>
        <begin position="2354"/>
        <end position="2429"/>
    </location>
</feature>
<evidence type="ECO:0000256" key="1">
    <source>
        <dbReference type="ARBA" id="ARBA00005194"/>
    </source>
</evidence>
<keyword evidence="8" id="KW-0276">Fatty acid metabolism</keyword>
<dbReference type="InterPro" id="IPR016039">
    <property type="entry name" value="Thiolase-like"/>
</dbReference>
<dbReference type="CDD" id="cd08955">
    <property type="entry name" value="KR_2_FAS_SDR_x"/>
    <property type="match status" value="1"/>
</dbReference>
<dbReference type="PROSITE" id="PS00455">
    <property type="entry name" value="AMP_BINDING"/>
    <property type="match status" value="1"/>
</dbReference>
<dbReference type="InterPro" id="IPR040097">
    <property type="entry name" value="FAAL/FAAC"/>
</dbReference>
<dbReference type="Gene3D" id="3.10.129.120">
    <property type="match status" value="1"/>
</dbReference>
<comment type="similarity">
    <text evidence="3">Belongs to the short-chain dehydrogenases/reductases (SDR) family.</text>
</comment>
<dbReference type="InterPro" id="IPR025110">
    <property type="entry name" value="AMP-bd_C"/>
</dbReference>
<dbReference type="UniPathway" id="UPA00094"/>
<dbReference type="InterPro" id="IPR049552">
    <property type="entry name" value="PKS_DH_N"/>
</dbReference>
<dbReference type="Gene3D" id="3.30.300.30">
    <property type="match status" value="1"/>
</dbReference>
<dbReference type="GO" id="GO:0031177">
    <property type="term" value="F:phosphopantetheine binding"/>
    <property type="evidence" value="ECO:0007669"/>
    <property type="project" value="InterPro"/>
</dbReference>
<evidence type="ECO:0008006" key="18">
    <source>
        <dbReference type="Google" id="ProtNLM"/>
    </source>
</evidence>
<dbReference type="SUPFAM" id="SSF55048">
    <property type="entry name" value="Probable ACP-binding domain of malonyl-CoA ACP transacylase"/>
    <property type="match status" value="1"/>
</dbReference>
<dbReference type="GO" id="GO:0006633">
    <property type="term" value="P:fatty acid biosynthetic process"/>
    <property type="evidence" value="ECO:0007669"/>
    <property type="project" value="UniProtKB-UniPathway"/>
</dbReference>
<keyword evidence="9" id="KW-0443">Lipid metabolism</keyword>
<dbReference type="InterPro" id="IPR013968">
    <property type="entry name" value="PKS_KR"/>
</dbReference>
<feature type="active site" description="Proton donor; for dehydratase activity" evidence="11">
    <location>
        <position position="1738"/>
    </location>
</feature>
<dbReference type="InterPro" id="IPR014031">
    <property type="entry name" value="Ketoacyl_synth_C"/>
</dbReference>
<dbReference type="SMART" id="SM00827">
    <property type="entry name" value="PKS_AT"/>
    <property type="match status" value="1"/>
</dbReference>
<reference evidence="16 17" key="1">
    <citation type="submission" date="2016-12" db="EMBL/GenBank/DDBJ databases">
        <title>Thioflexothrix psekupsii D3 genome sequencing and assembly.</title>
        <authorList>
            <person name="Fomenkov A."/>
            <person name="Vincze T."/>
            <person name="Grabovich M."/>
            <person name="Anton B.P."/>
            <person name="Dubinina G."/>
            <person name="Orlova M."/>
            <person name="Belousova E."/>
            <person name="Roberts R.J."/>
        </authorList>
    </citation>
    <scope>NUCLEOTIDE SEQUENCE [LARGE SCALE GENOMIC DNA]</scope>
    <source>
        <strain evidence="16">D3</strain>
    </source>
</reference>
<dbReference type="Gene3D" id="3.10.129.10">
    <property type="entry name" value="Hotdog Thioesterase"/>
    <property type="match status" value="1"/>
</dbReference>
<dbReference type="SMART" id="SM00822">
    <property type="entry name" value="PKS_KR"/>
    <property type="match status" value="1"/>
</dbReference>
<dbReference type="InterPro" id="IPR049900">
    <property type="entry name" value="PKS_mFAS_DH"/>
</dbReference>
<evidence type="ECO:0000256" key="8">
    <source>
        <dbReference type="ARBA" id="ARBA00022832"/>
    </source>
</evidence>
<dbReference type="SUPFAM" id="SSF47336">
    <property type="entry name" value="ACP-like"/>
    <property type="match status" value="2"/>
</dbReference>
<dbReference type="Pfam" id="PF00501">
    <property type="entry name" value="AMP-binding"/>
    <property type="match status" value="1"/>
</dbReference>
<dbReference type="InterPro" id="IPR050091">
    <property type="entry name" value="PKS_NRPS_Biosynth_Enz"/>
</dbReference>
<dbReference type="PANTHER" id="PTHR43775">
    <property type="entry name" value="FATTY ACID SYNTHASE"/>
    <property type="match status" value="1"/>
</dbReference>
<accession>A0A251X8M2</accession>
<dbReference type="InterPro" id="IPR042099">
    <property type="entry name" value="ANL_N_sf"/>
</dbReference>
<dbReference type="Pfam" id="PF16197">
    <property type="entry name" value="KAsynt_C_assoc"/>
    <property type="match status" value="1"/>
</dbReference>
<gene>
    <name evidence="16" type="ORF">TPSD3_08345</name>
</gene>
<sequence length="2468" mass="271554">MQQNYKKKVQIGDRALLLYPQGIDYVAAFFGCLYAGVIGVPVFPPRGKSTDSRIQAIAQDCQAAIVLTVDNVKQNVTQHLDYAPSLRELPWLATDSVSLDAASDWTAPTGIERSTLAFLQYTSGSTGTPKGVMVSHGNLLHNNEYMADIWGGSVDSVMVTWLPIFHDMGLIYGILHPMYNGYPCYLMSPATFVQRPFRWLHAISHYRATHSGAPNFAYDLCAQKITPEQRQQLDLSAWEMSLNGAEPVRAETYEQFYAAFKECGLKNTVISQGYGQAETTLVVAGARYQDEPHIIHIRGDLLETQHIAVAAHPEHPEKQRFVGSGVVAADADLRIVNPDTLHECAAGEIGEIWLNSPSVTHGYWQRPHETAATFGAKLHGKAYARTGDLGFVLEDQLFITGRIKDMMVIRGNNHYPQDIEYTVEMAHSALRENGHGAAFSIQVDGEERLVVVQEVKREALRQLDSNAVFSAIRQTVSEVHDLQIYAIVLLKTDSIPRTSSGKIQRSACREAFLKEELHVVARWQQQDVKSAVATSSITKNIPQKSTAEIQNKLLELIKLYLKITPEQLDFNEPLFRYGLDSVTALGIAGELEDNLGIPCSPTLLYDYPNVNALLAHLTGAPATSRFTPVAISEIQNDEPIAIIGLACRFPGAENSEAFLQLLHTGQNAVVPANSQRWKQDSFYGKGQNPHDEHPRRGGFLSQVTGFEPEFFAIAPREAEQIDPQQRLLLEVTWEALEAANLPVDRLKGSRTGVFVGISTNDYTRLQVRAGEPLTAHTGTGNTFCIAANRLSYVLDLQGPSMAIDTACSSSLVAVHQACVSLRQGESELALAGGVNLILSSDFSEIFAAANMLSPDGQCKTFDASANGYVRGEGCGVLVLKRLSEAQRDGDTVWSVLHGSAVNQDGRSNGLTAPNGKAQQAVVNSALHSAKVNATQISYVEAHGTGTPLGDPIELNALSELLRANRSPEQPCWVGSVKTNVGHLEAAAGIAGLIKVILCLQHETIVPHLHFKQLNPLIQLDKTIHIPTAPTPWPSDTEGRRYAGVSSFGFGGSNAHVIVGNTPKCDPPPAHDLPLAQASYHCIPLSAREINGLRQLAGRYYERIHTDPSIELADLAHTARLGRTALSQRAALIAGDTNALLEQLSALRDGAEHPDSVYGVPQTQTAFKVAFLFTGQGSQWAGMGQELYETQPVFRQTLDECTQILADELPKPLLSVMFGEDSALLDETQYTQPALFALEYALASLWHSFGIQPVAVLGHSVGEYVAACIAGVFSLEDGLRLIATRARLMQSLPQNGDMLAVQADEKTVQHYISAYLDRVDIAGINSVNNVIISGEREAIKTIANNVQSANIKTTYLTVSHAFHSPLMQPILDEFAAYVAKITLHPPRLPIMSNVTGDATADMTKPHYWVTHLRQAVRFAQGMQALEQLGCNIFLEIGAKPVLLGMGAQAVQHPTQALWLPSLRPNVSAWQQLQHNLGVLFVNGFALDWAAIEARQLVKKINLPLYPFQRQYYWLEKSVYSTAISADNNSPALHPLWQKKLHVPLLRENVFETGFSFESPTFLSDHIIFQQCVVPAASHISMLIAAAGLLFEEKACTLEKILFFQALIILENQPRTVQVVLTPETEKSEKPDRHAFKLISFTNGLADDRHVWAEHLSGILAHRAPPTALVSLSDIQARCTEQLAGDLVYETMSKHQFALGDSFHWVETLWRGENEILSRLQRPQGLDDADEYEVHPGLIDSCFQPFFLSFPIEADSTFVPFSLEKFVFHRQANQSTLWNWMKIKPSADGNSLAIDICLFDESGWVMAEAIGLECRKANRSALLRSLEKDVNALLYDVSWQNVPKSQALALPENTGCWLIFAPDTALSRRLIEQLQSIGEVCVQICAGDAYRQIDDHRFELDPKQPTQFARLLDDIFTKNLRPCHGVVQMWGVTPSHVDFSAPDQWNLPTILGGTLHLAQALVQREWLNSSPQLYIVTQGAVAISDAPRAVNPLHSSLWGLAAVIHLEQPQLRCRCVDLDVSAGENALFASLWQGLHWNSGKFQVNHLAFRDSEQSDSEQVYTAKLQSHRAVQNNSVDWQIKAEASYLITGGLGALGLQTAQWLAGLGARHLVLLSRRAPSDAAKTVLTRLEAAGVQVIVLHVDIAKIGVLDELRAALSSLPPLAGVIHAAGVLADGLLTQQTWTDFVQVLAAKAVGTWQLHELTKDLSLDFWVAFSSITGVLGATGQANYAAANAFMDGVVHYRRRQGLPALSVNWGPWAEAGMAANLSEREQARLRHLGLERIAITEGLGILERALRQDLTQLVVLPVQWRAFLGQYASIPAFLSDWVETQAAVSTGVSDFIRELQTLPAVQQKTRLTQHVRTQLGKVAKLRDVASIEPRQRFFDLGLDSLMAVELKNALQVSLQRDLRATLIFDYPTLEALVEHLFSEVLGLIEKPETPTITVLNNVDDWSEEMLLQRLEEKLAGLGV</sequence>
<evidence type="ECO:0000256" key="4">
    <source>
        <dbReference type="ARBA" id="ARBA00022450"/>
    </source>
</evidence>
<dbReference type="FunFam" id="3.40.47.10:FF:000019">
    <property type="entry name" value="Polyketide synthase type I"/>
    <property type="match status" value="1"/>
</dbReference>
<dbReference type="InterPro" id="IPR020841">
    <property type="entry name" value="PKS_Beta-ketoAc_synthase_dom"/>
</dbReference>
<dbReference type="InterPro" id="IPR057326">
    <property type="entry name" value="KR_dom"/>
</dbReference>
<dbReference type="GO" id="GO:0004315">
    <property type="term" value="F:3-oxoacyl-[acyl-carrier-protein] synthase activity"/>
    <property type="evidence" value="ECO:0007669"/>
    <property type="project" value="InterPro"/>
</dbReference>
<dbReference type="InterPro" id="IPR049490">
    <property type="entry name" value="C883_1060-like_KR_N"/>
</dbReference>
<dbReference type="Pfam" id="PF00109">
    <property type="entry name" value="ketoacyl-synt"/>
    <property type="match status" value="1"/>
</dbReference>
<keyword evidence="5" id="KW-0597">Phosphoprotein</keyword>
<dbReference type="Gene3D" id="1.10.1200.10">
    <property type="entry name" value="ACP-like"/>
    <property type="match status" value="2"/>
</dbReference>
<evidence type="ECO:0000256" key="3">
    <source>
        <dbReference type="ARBA" id="ARBA00006484"/>
    </source>
</evidence>
<dbReference type="InterPro" id="IPR016035">
    <property type="entry name" value="Acyl_Trfase/lysoPLipase"/>
</dbReference>
<dbReference type="Proteomes" id="UP000194798">
    <property type="component" value="Unassembled WGS sequence"/>
</dbReference>
<dbReference type="Pfam" id="PF23024">
    <property type="entry name" value="AMP-dom_DIP2-like"/>
    <property type="match status" value="1"/>
</dbReference>
<dbReference type="RefSeq" id="WP_245391570.1">
    <property type="nucleotide sequence ID" value="NZ_MSLT01000012.1"/>
</dbReference>
<comment type="pathway">
    <text evidence="1">Lipid metabolism; fatty acid biosynthesis.</text>
</comment>
<keyword evidence="6" id="KW-0808">Transferase</keyword>
<dbReference type="CDD" id="cd05931">
    <property type="entry name" value="FAAL"/>
    <property type="match status" value="1"/>
</dbReference>
<dbReference type="InterPro" id="IPR036291">
    <property type="entry name" value="NAD(P)-bd_dom_sf"/>
</dbReference>
<feature type="domain" description="Carrier" evidence="13">
    <location>
        <begin position="547"/>
        <end position="621"/>
    </location>
</feature>
<evidence type="ECO:0000256" key="10">
    <source>
        <dbReference type="ARBA" id="ARBA00054155"/>
    </source>
</evidence>
<feature type="region of interest" description="C-terminal hotdog fold" evidence="11">
    <location>
        <begin position="1678"/>
        <end position="1821"/>
    </location>
</feature>
<name>A0A251X8M2_9GAMM</name>
<dbReference type="InterPro" id="IPR014043">
    <property type="entry name" value="Acyl_transferase_dom"/>
</dbReference>
<dbReference type="Gene3D" id="3.40.50.720">
    <property type="entry name" value="NAD(P)-binding Rossmann-like Domain"/>
    <property type="match status" value="1"/>
</dbReference>
<dbReference type="InterPro" id="IPR001227">
    <property type="entry name" value="Ac_transferase_dom_sf"/>
</dbReference>
<dbReference type="SUPFAM" id="SSF51735">
    <property type="entry name" value="NAD(P)-binding Rossmann-fold domains"/>
    <property type="match status" value="2"/>
</dbReference>
<dbReference type="Pfam" id="PF00698">
    <property type="entry name" value="Acyl_transf_1"/>
    <property type="match status" value="1"/>
</dbReference>
<evidence type="ECO:0000313" key="16">
    <source>
        <dbReference type="EMBL" id="OUD14321.1"/>
    </source>
</evidence>
<evidence type="ECO:0000259" key="15">
    <source>
        <dbReference type="PROSITE" id="PS52019"/>
    </source>
</evidence>
<dbReference type="Gene3D" id="3.40.47.10">
    <property type="match status" value="1"/>
</dbReference>
<keyword evidence="7" id="KW-0677">Repeat</keyword>
<comment type="caution">
    <text evidence="16">The sequence shown here is derived from an EMBL/GenBank/DDBJ whole genome shotgun (WGS) entry which is preliminary data.</text>
</comment>
<dbReference type="Pfam" id="PF08659">
    <property type="entry name" value="KR"/>
    <property type="match status" value="1"/>
</dbReference>
<protein>
    <recommendedName>
        <fullName evidence="18">Beta-ketoacyl synthase</fullName>
    </recommendedName>
</protein>
<keyword evidence="17" id="KW-1185">Reference proteome</keyword>
<evidence type="ECO:0000256" key="6">
    <source>
        <dbReference type="ARBA" id="ARBA00022679"/>
    </source>
</evidence>
<evidence type="ECO:0000259" key="13">
    <source>
        <dbReference type="PROSITE" id="PS50075"/>
    </source>
</evidence>
<dbReference type="InterPro" id="IPR049551">
    <property type="entry name" value="PKS_DH_C"/>
</dbReference>
<dbReference type="GO" id="GO:0071766">
    <property type="term" value="P:Actinobacterium-type cell wall biogenesis"/>
    <property type="evidence" value="ECO:0007669"/>
    <property type="project" value="UniProtKB-ARBA"/>
</dbReference>
<evidence type="ECO:0000256" key="2">
    <source>
        <dbReference type="ARBA" id="ARBA00006432"/>
    </source>
</evidence>
<evidence type="ECO:0000256" key="12">
    <source>
        <dbReference type="SAM" id="Phobius"/>
    </source>
</evidence>
<dbReference type="FunFam" id="3.40.366.10:FF:000002">
    <property type="entry name" value="Probable polyketide synthase 2"/>
    <property type="match status" value="1"/>
</dbReference>
<dbReference type="SUPFAM" id="SSF56801">
    <property type="entry name" value="Acetyl-CoA synthetase-like"/>
    <property type="match status" value="1"/>
</dbReference>
<evidence type="ECO:0000256" key="9">
    <source>
        <dbReference type="ARBA" id="ARBA00023098"/>
    </source>
</evidence>
<keyword evidence="12" id="KW-0472">Membrane</keyword>
<evidence type="ECO:0000256" key="11">
    <source>
        <dbReference type="PROSITE-ProRule" id="PRU01363"/>
    </source>
</evidence>
<keyword evidence="4" id="KW-0596">Phosphopantetheine</keyword>
<dbReference type="CDD" id="cd00833">
    <property type="entry name" value="PKS"/>
    <property type="match status" value="1"/>
</dbReference>
<proteinExistence type="inferred from homology"/>
<dbReference type="InterPro" id="IPR032821">
    <property type="entry name" value="PKS_assoc"/>
</dbReference>
<dbReference type="InterPro" id="IPR014030">
    <property type="entry name" value="Ketoacyl_synth_N"/>
</dbReference>
<dbReference type="PROSITE" id="PS00606">
    <property type="entry name" value="KS3_1"/>
    <property type="match status" value="1"/>
</dbReference>
<dbReference type="Pfam" id="PF14765">
    <property type="entry name" value="PS-DH"/>
    <property type="match status" value="1"/>
</dbReference>
<dbReference type="GO" id="GO:0004312">
    <property type="term" value="F:fatty acid synthase activity"/>
    <property type="evidence" value="ECO:0007669"/>
    <property type="project" value="TreeGrafter"/>
</dbReference>
<dbReference type="PROSITE" id="PS50075">
    <property type="entry name" value="CARRIER"/>
    <property type="match status" value="2"/>
</dbReference>
<feature type="domain" description="Ketosynthase family 3 (KS3)" evidence="14">
    <location>
        <begin position="637"/>
        <end position="1060"/>
    </location>
</feature>
<dbReference type="InterPro" id="IPR000873">
    <property type="entry name" value="AMP-dep_synth/lig_dom"/>
</dbReference>
<dbReference type="Gene3D" id="3.30.70.3290">
    <property type="match status" value="1"/>
</dbReference>
<dbReference type="InterPro" id="IPR006162">
    <property type="entry name" value="Ppantetheine_attach_site"/>
</dbReference>
<dbReference type="PROSITE" id="PS52004">
    <property type="entry name" value="KS3_2"/>
    <property type="match status" value="1"/>
</dbReference>
<keyword evidence="12" id="KW-1133">Transmembrane helix</keyword>
<dbReference type="SUPFAM" id="SSF52151">
    <property type="entry name" value="FabD/lysophospholipase-like"/>
    <property type="match status" value="1"/>
</dbReference>
<dbReference type="InterPro" id="IPR020806">
    <property type="entry name" value="PKS_PP-bd"/>
</dbReference>
<dbReference type="Pfam" id="PF21394">
    <property type="entry name" value="Beta-ketacyl_N"/>
    <property type="match status" value="1"/>
</dbReference>
<dbReference type="Pfam" id="PF02801">
    <property type="entry name" value="Ketoacyl-synt_C"/>
    <property type="match status" value="1"/>
</dbReference>
<dbReference type="InterPro" id="IPR018201">
    <property type="entry name" value="Ketoacyl_synth_AS"/>
</dbReference>
<dbReference type="PROSITE" id="PS52019">
    <property type="entry name" value="PKS_MFAS_DH"/>
    <property type="match status" value="1"/>
</dbReference>
<dbReference type="SMART" id="SM00823">
    <property type="entry name" value="PKS_PP"/>
    <property type="match status" value="2"/>
</dbReference>
<feature type="domain" description="PKS/mFAS DH" evidence="15">
    <location>
        <begin position="1532"/>
        <end position="1821"/>
    </location>
</feature>
<dbReference type="InterPro" id="IPR045851">
    <property type="entry name" value="AMP-bd_C_sf"/>
</dbReference>
<dbReference type="InterPro" id="IPR036736">
    <property type="entry name" value="ACP-like_sf"/>
</dbReference>
<organism evidence="16 17">
    <name type="scientific">Thioflexithrix psekupsensis</name>
    <dbReference type="NCBI Taxonomy" id="1570016"/>
    <lineage>
        <taxon>Bacteria</taxon>
        <taxon>Pseudomonadati</taxon>
        <taxon>Pseudomonadota</taxon>
        <taxon>Gammaproteobacteria</taxon>
        <taxon>Thiotrichales</taxon>
        <taxon>Thioflexithrix</taxon>
    </lineage>
</organism>
<dbReference type="InterPro" id="IPR009081">
    <property type="entry name" value="PP-bd_ACP"/>
</dbReference>
<feature type="active site" description="Proton acceptor; for dehydratase activity" evidence="11">
    <location>
        <position position="1564"/>
    </location>
</feature>
<dbReference type="Pfam" id="PF00550">
    <property type="entry name" value="PP-binding"/>
    <property type="match status" value="2"/>
</dbReference>
<feature type="transmembrane region" description="Helical" evidence="12">
    <location>
        <begin position="23"/>
        <end position="43"/>
    </location>
</feature>
<dbReference type="PANTHER" id="PTHR43775:SF37">
    <property type="entry name" value="SI:DKEY-61P9.11"/>
    <property type="match status" value="1"/>
</dbReference>
<evidence type="ECO:0000259" key="14">
    <source>
        <dbReference type="PROSITE" id="PS52004"/>
    </source>
</evidence>
<comment type="function">
    <text evidence="10">Involved in production of the polyketide antibiotic thailandamide.</text>
</comment>
<comment type="similarity">
    <text evidence="2">Belongs to the ATP-dependent AMP-binding enzyme family.</text>
</comment>
<dbReference type="EMBL" id="MSLT01000012">
    <property type="protein sequence ID" value="OUD14321.1"/>
    <property type="molecule type" value="Genomic_DNA"/>
</dbReference>
<dbReference type="PROSITE" id="PS00012">
    <property type="entry name" value="PHOSPHOPANTETHEINE"/>
    <property type="match status" value="1"/>
</dbReference>
<evidence type="ECO:0000256" key="7">
    <source>
        <dbReference type="ARBA" id="ARBA00022737"/>
    </source>
</evidence>
<dbReference type="SMART" id="SM00825">
    <property type="entry name" value="PKS_KS"/>
    <property type="match status" value="1"/>
</dbReference>
<dbReference type="SUPFAM" id="SSF53901">
    <property type="entry name" value="Thiolase-like"/>
    <property type="match status" value="1"/>
</dbReference>